<proteinExistence type="predicted"/>
<dbReference type="AlphaFoldDB" id="T1KTV5"/>
<keyword evidence="2" id="KW-1185">Reference proteome</keyword>
<dbReference type="EnsemblMetazoa" id="tetur21g01150.1">
    <property type="protein sequence ID" value="tetur21g01150.1"/>
    <property type="gene ID" value="tetur21g01150"/>
</dbReference>
<dbReference type="Proteomes" id="UP000015104">
    <property type="component" value="Unassembled WGS sequence"/>
</dbReference>
<dbReference type="EMBL" id="CAEY01000546">
    <property type="status" value="NOT_ANNOTATED_CDS"/>
    <property type="molecule type" value="Genomic_DNA"/>
</dbReference>
<reference evidence="1" key="2">
    <citation type="submission" date="2015-06" db="UniProtKB">
        <authorList>
            <consortium name="EnsemblMetazoa"/>
        </authorList>
    </citation>
    <scope>IDENTIFICATION</scope>
</reference>
<evidence type="ECO:0000313" key="2">
    <source>
        <dbReference type="Proteomes" id="UP000015104"/>
    </source>
</evidence>
<evidence type="ECO:0000313" key="1">
    <source>
        <dbReference type="EnsemblMetazoa" id="tetur21g01150.1"/>
    </source>
</evidence>
<sequence length="317" mass="36785">MICESTVNSQGNIQNVNKQNIDAMANNFRSEINLMSAKATQSRVSVINDVINRANLVRDSISQLINSMFNNVNTVQNSGLNKINNDVRSNLTNSANELRALLNRQLNECQHYLRMKSEYSSETWNLLQQQYNQIVVKIDQIHQQKAQTVDQVQNYWLKNIELLRANLNRNLNEMYKIVSFHSDWMVDIMKNWESKNSGNMDEISKHLTTTESALEQRLAGESNQLSVELYNEWINEMNKLITKSEADVKETLESINAFFNNRLVGDKERTQIWHSFHLEDVYYYDQQLQMSVSALISLIIEEVDLIQLEVAKLCTNL</sequence>
<protein>
    <submittedName>
        <fullName evidence="1">Uncharacterized protein</fullName>
    </submittedName>
</protein>
<accession>T1KTV5</accession>
<reference evidence="2" key="1">
    <citation type="submission" date="2011-08" db="EMBL/GenBank/DDBJ databases">
        <authorList>
            <person name="Rombauts S."/>
        </authorList>
    </citation>
    <scope>NUCLEOTIDE SEQUENCE</scope>
    <source>
        <strain evidence="2">London</strain>
    </source>
</reference>
<dbReference type="HOGENOM" id="CLU_878056_0_0_1"/>
<name>T1KTV5_TETUR</name>
<organism evidence="1 2">
    <name type="scientific">Tetranychus urticae</name>
    <name type="common">Two-spotted spider mite</name>
    <dbReference type="NCBI Taxonomy" id="32264"/>
    <lineage>
        <taxon>Eukaryota</taxon>
        <taxon>Metazoa</taxon>
        <taxon>Ecdysozoa</taxon>
        <taxon>Arthropoda</taxon>
        <taxon>Chelicerata</taxon>
        <taxon>Arachnida</taxon>
        <taxon>Acari</taxon>
        <taxon>Acariformes</taxon>
        <taxon>Trombidiformes</taxon>
        <taxon>Prostigmata</taxon>
        <taxon>Eleutherengona</taxon>
        <taxon>Raphignathae</taxon>
        <taxon>Tetranychoidea</taxon>
        <taxon>Tetranychidae</taxon>
        <taxon>Tetranychus</taxon>
    </lineage>
</organism>